<feature type="transmembrane region" description="Helical" evidence="1">
    <location>
        <begin position="46"/>
        <end position="67"/>
    </location>
</feature>
<keyword evidence="1" id="KW-0812">Transmembrane</keyword>
<protein>
    <recommendedName>
        <fullName evidence="4">DUF3325 domain-containing protein</fullName>
    </recommendedName>
</protein>
<keyword evidence="3" id="KW-1185">Reference proteome</keyword>
<sequence>MIFHYVAAIQILVGFVGWGLLIGVSSSVERLTNDPSNDLKPISLKILWLAVMLICIASALILIWPHVPEWIEIALYLTWATMSAAVLAFGRAQGAKTIYLLVSTPILIALGIMI</sequence>
<feature type="transmembrane region" description="Helical" evidence="1">
    <location>
        <begin position="97"/>
        <end position="113"/>
    </location>
</feature>
<evidence type="ECO:0008006" key="4">
    <source>
        <dbReference type="Google" id="ProtNLM"/>
    </source>
</evidence>
<evidence type="ECO:0000256" key="1">
    <source>
        <dbReference type="SAM" id="Phobius"/>
    </source>
</evidence>
<gene>
    <name evidence="2" type="ORF">IB285_12005</name>
</gene>
<dbReference type="Proteomes" id="UP000635384">
    <property type="component" value="Unassembled WGS sequence"/>
</dbReference>
<keyword evidence="1" id="KW-1133">Transmembrane helix</keyword>
<proteinExistence type="predicted"/>
<reference evidence="2 3" key="1">
    <citation type="submission" date="2020-09" db="EMBL/GenBank/DDBJ databases">
        <authorList>
            <person name="Yoon J.-W."/>
        </authorList>
    </citation>
    <scope>NUCLEOTIDE SEQUENCE [LARGE SCALE GENOMIC DNA]</scope>
    <source>
        <strain evidence="2 3">KMU-140</strain>
    </source>
</reference>
<evidence type="ECO:0000313" key="3">
    <source>
        <dbReference type="Proteomes" id="UP000635384"/>
    </source>
</evidence>
<comment type="caution">
    <text evidence="2">The sequence shown here is derived from an EMBL/GenBank/DDBJ whole genome shotgun (WGS) entry which is preliminary data.</text>
</comment>
<keyword evidence="1" id="KW-0472">Membrane</keyword>
<dbReference type="RefSeq" id="WP_190788394.1">
    <property type="nucleotide sequence ID" value="NZ_JACXLC010000001.1"/>
</dbReference>
<accession>A0ABR8KQE1</accession>
<name>A0ABR8KQE1_9SPHN</name>
<organism evidence="2 3">
    <name type="scientific">Erythrobacter rubeus</name>
    <dbReference type="NCBI Taxonomy" id="2760803"/>
    <lineage>
        <taxon>Bacteria</taxon>
        <taxon>Pseudomonadati</taxon>
        <taxon>Pseudomonadota</taxon>
        <taxon>Alphaproteobacteria</taxon>
        <taxon>Sphingomonadales</taxon>
        <taxon>Erythrobacteraceae</taxon>
        <taxon>Erythrobacter/Porphyrobacter group</taxon>
        <taxon>Erythrobacter</taxon>
    </lineage>
</organism>
<dbReference type="EMBL" id="JACXLC010000001">
    <property type="protein sequence ID" value="MBD2842976.1"/>
    <property type="molecule type" value="Genomic_DNA"/>
</dbReference>
<feature type="transmembrane region" description="Helical" evidence="1">
    <location>
        <begin position="73"/>
        <end position="90"/>
    </location>
</feature>
<evidence type="ECO:0000313" key="2">
    <source>
        <dbReference type="EMBL" id="MBD2842976.1"/>
    </source>
</evidence>
<feature type="transmembrane region" description="Helical" evidence="1">
    <location>
        <begin position="6"/>
        <end position="25"/>
    </location>
</feature>